<evidence type="ECO:0000256" key="1">
    <source>
        <dbReference type="PROSITE-ProRule" id="PRU00047"/>
    </source>
</evidence>
<dbReference type="GO" id="GO:0003690">
    <property type="term" value="F:double-stranded DNA binding"/>
    <property type="evidence" value="ECO:0007669"/>
    <property type="project" value="InterPro"/>
</dbReference>
<dbReference type="InterPro" id="IPR036875">
    <property type="entry name" value="Znf_CCHC_sf"/>
</dbReference>
<dbReference type="SMART" id="SM00343">
    <property type="entry name" value="ZnF_C2HC"/>
    <property type="match status" value="2"/>
</dbReference>
<dbReference type="InterPro" id="IPR001878">
    <property type="entry name" value="Znf_CCHC"/>
</dbReference>
<reference evidence="4" key="1">
    <citation type="submission" date="2016-02" db="EMBL/GenBank/DDBJ databases">
        <title>RNAseq analyses of the midgut from blood- or serum-fed Ixodes ricinus ticks.</title>
        <authorList>
            <person name="Perner J."/>
            <person name="Provaznik J."/>
            <person name="Schrenkova J."/>
            <person name="Urbanova V."/>
            <person name="Ribeiro J.M."/>
            <person name="Kopacek P."/>
        </authorList>
    </citation>
    <scope>NUCLEOTIDE SEQUENCE</scope>
    <source>
        <tissue evidence="4">Gut</tissue>
    </source>
</reference>
<dbReference type="Gene3D" id="4.10.60.10">
    <property type="entry name" value="Zinc finger, CCHC-type"/>
    <property type="match status" value="1"/>
</dbReference>
<dbReference type="PROSITE" id="PS50158">
    <property type="entry name" value="ZF_CCHC"/>
    <property type="match status" value="1"/>
</dbReference>
<evidence type="ECO:0000256" key="2">
    <source>
        <dbReference type="SAM" id="MobiDB-lite"/>
    </source>
</evidence>
<feature type="compositionally biased region" description="Basic and acidic residues" evidence="2">
    <location>
        <begin position="154"/>
        <end position="163"/>
    </location>
</feature>
<name>A0A131Y6T6_IXORI</name>
<sequence>ERGFEAVESNTRSVRLTLREGYTIDSLPHELRLEGCKVLVVVPGRAPLCLRCRRTGHIRRDCRVPRCVDCHRYGHEAADCIKTYATMARDRKAEDQTDYMMDDAEAEEAVGASAPAVPHPHKGAGSDGPAAVRLPAPEGQTGAPEAAVQGAQETGEKTRETPDASRPSDGNDGSGSQGPAVPVPNVDVEMSQVVKRMRDSTPSMKDTEVEGTGTSTEHEAGGKKFRVQVKPRIPPDDRRRGNP</sequence>
<proteinExistence type="evidence at transcript level"/>
<feature type="compositionally biased region" description="Basic and acidic residues" evidence="2">
    <location>
        <begin position="233"/>
        <end position="243"/>
    </location>
</feature>
<feature type="domain" description="CCHC-type" evidence="3">
    <location>
        <begin position="49"/>
        <end position="63"/>
    </location>
</feature>
<accession>A0A131Y6T6</accession>
<dbReference type="EMBL" id="GEFM01001584">
    <property type="protein sequence ID" value="JAP74212.1"/>
    <property type="molecule type" value="mRNA"/>
</dbReference>
<dbReference type="GO" id="GO:0008270">
    <property type="term" value="F:zinc ion binding"/>
    <property type="evidence" value="ECO:0007669"/>
    <property type="project" value="UniProtKB-KW"/>
</dbReference>
<evidence type="ECO:0000313" key="4">
    <source>
        <dbReference type="EMBL" id="JAP74212.1"/>
    </source>
</evidence>
<dbReference type="PANTHER" id="PTHR22639">
    <property type="entry name" value="GAG-RELATED PROTEIN"/>
    <property type="match status" value="1"/>
</dbReference>
<dbReference type="GO" id="GO:0002218">
    <property type="term" value="P:activation of innate immune response"/>
    <property type="evidence" value="ECO:0007669"/>
    <property type="project" value="InterPro"/>
</dbReference>
<keyword evidence="1" id="KW-0479">Metal-binding</keyword>
<dbReference type="AlphaFoldDB" id="A0A131Y6T6"/>
<feature type="non-terminal residue" evidence="4">
    <location>
        <position position="1"/>
    </location>
</feature>
<protein>
    <recommendedName>
        <fullName evidence="3">CCHC-type domain-containing protein</fullName>
    </recommendedName>
</protein>
<dbReference type="PANTHER" id="PTHR22639:SF3">
    <property type="entry name" value="ZINC FINGER CCHC DOMAIN-CONTAINING PROTEIN 3"/>
    <property type="match status" value="1"/>
</dbReference>
<keyword evidence="1" id="KW-0863">Zinc-finger</keyword>
<dbReference type="InterPro" id="IPR042509">
    <property type="entry name" value="ZCCHC3"/>
</dbReference>
<evidence type="ECO:0000259" key="3">
    <source>
        <dbReference type="PROSITE" id="PS50158"/>
    </source>
</evidence>
<organism evidence="4">
    <name type="scientific">Ixodes ricinus</name>
    <name type="common">Common tick</name>
    <name type="synonym">Acarus ricinus</name>
    <dbReference type="NCBI Taxonomy" id="34613"/>
    <lineage>
        <taxon>Eukaryota</taxon>
        <taxon>Metazoa</taxon>
        <taxon>Ecdysozoa</taxon>
        <taxon>Arthropoda</taxon>
        <taxon>Chelicerata</taxon>
        <taxon>Arachnida</taxon>
        <taxon>Acari</taxon>
        <taxon>Parasitiformes</taxon>
        <taxon>Ixodida</taxon>
        <taxon>Ixodoidea</taxon>
        <taxon>Ixodidae</taxon>
        <taxon>Ixodinae</taxon>
        <taxon>Ixodes</taxon>
    </lineage>
</organism>
<dbReference type="SUPFAM" id="SSF57756">
    <property type="entry name" value="Retrovirus zinc finger-like domains"/>
    <property type="match status" value="1"/>
</dbReference>
<keyword evidence="1" id="KW-0862">Zinc</keyword>
<dbReference type="GO" id="GO:0003723">
    <property type="term" value="F:RNA binding"/>
    <property type="evidence" value="ECO:0007669"/>
    <property type="project" value="InterPro"/>
</dbReference>
<feature type="region of interest" description="Disordered" evidence="2">
    <location>
        <begin position="106"/>
        <end position="243"/>
    </location>
</feature>